<accession>A0A3F2S380</accession>
<sequence>MLPALTTKPKQAVRQVQGLSNDSIDSYSNMPLGGGTTAEGGGMTATYVDNTESGSKTARASPPTTSRSTINTGRTSSMPKTATGAEEGATMARVVRDRKASGEEELSLCTGDIVKVLSTKRTGYLKCEVGDEVGYVPSSYLEFLDGSNGGAVEGNDTAVMDEAQRAAEKQRKKQLRKEKRRKEKREANEASDPEEGAPVSVRSPRKMETGMVEDEGNESPRKSKKKSRKNRGREEETLREKKKQTASVQEVEKGVGQLDVKADEKEKTVEPVQAKTTVTSSGTKKDETDRSKGKKLETERSEGSSEGRASGFSTSRKDDEGRSTTTTSGNKQQPGKSTLGKQIGDKMRSFLGGGKKQNSSKSSSGILNACPGTTQGEEGWYEHGENERYYFVLLEGKWSLLYGPMTEDDFETFSNRVMEQNCSIELPPTYLHKSGYFLNREMRVQKEQ</sequence>
<dbReference type="Proteomes" id="UP000277300">
    <property type="component" value="Unassembled WGS sequence"/>
</dbReference>
<dbReference type="PROSITE" id="PS50002">
    <property type="entry name" value="SH3"/>
    <property type="match status" value="1"/>
</dbReference>
<gene>
    <name evidence="5" type="ORF">BBP00_00000320</name>
</gene>
<evidence type="ECO:0000256" key="3">
    <source>
        <dbReference type="SAM" id="MobiDB-lite"/>
    </source>
</evidence>
<reference evidence="5 6" key="1">
    <citation type="submission" date="2018-07" db="EMBL/GenBank/DDBJ databases">
        <title>Genome sequencing of oomycete isolates from Chile give support for New Zealand origin for Phytophthora kernoviae and make available the first Nothophytophthora sp. genome.</title>
        <authorList>
            <person name="Studholme D.J."/>
            <person name="Sanfuentes E."/>
            <person name="Panda P."/>
            <person name="Hill R."/>
            <person name="Sambles C."/>
            <person name="Grant M."/>
            <person name="Williams N.M."/>
            <person name="Mcdougal R.L."/>
        </authorList>
    </citation>
    <scope>NUCLEOTIDE SEQUENCE [LARGE SCALE GENOMIC DNA]</scope>
    <source>
        <strain evidence="5">Chile6</strain>
    </source>
</reference>
<protein>
    <recommendedName>
        <fullName evidence="4">SH3 domain-containing protein</fullName>
    </recommendedName>
</protein>
<name>A0A3F2S380_9STRA</name>
<feature type="compositionally biased region" description="Polar residues" evidence="3">
    <location>
        <begin position="47"/>
        <end position="80"/>
    </location>
</feature>
<dbReference type="SMART" id="SM00326">
    <property type="entry name" value="SH3"/>
    <property type="match status" value="1"/>
</dbReference>
<proteinExistence type="predicted"/>
<evidence type="ECO:0000313" key="5">
    <source>
        <dbReference type="EMBL" id="RLN69458.1"/>
    </source>
</evidence>
<dbReference type="OrthoDB" id="10255964at2759"/>
<dbReference type="SUPFAM" id="SSF50044">
    <property type="entry name" value="SH3-domain"/>
    <property type="match status" value="1"/>
</dbReference>
<feature type="region of interest" description="Disordered" evidence="3">
    <location>
        <begin position="163"/>
        <end position="378"/>
    </location>
</feature>
<feature type="compositionally biased region" description="Gly residues" evidence="3">
    <location>
        <begin position="32"/>
        <end position="43"/>
    </location>
</feature>
<organism evidence="5 6">
    <name type="scientific">Phytophthora kernoviae</name>
    <dbReference type="NCBI Taxonomy" id="325452"/>
    <lineage>
        <taxon>Eukaryota</taxon>
        <taxon>Sar</taxon>
        <taxon>Stramenopiles</taxon>
        <taxon>Oomycota</taxon>
        <taxon>Peronosporomycetes</taxon>
        <taxon>Peronosporales</taxon>
        <taxon>Peronosporaceae</taxon>
        <taxon>Phytophthora</taxon>
    </lineage>
</organism>
<dbReference type="InterPro" id="IPR036028">
    <property type="entry name" value="SH3-like_dom_sf"/>
</dbReference>
<feature type="compositionally biased region" description="Low complexity" evidence="3">
    <location>
        <begin position="356"/>
        <end position="365"/>
    </location>
</feature>
<feature type="compositionally biased region" description="Basic and acidic residues" evidence="3">
    <location>
        <begin position="260"/>
        <end position="269"/>
    </location>
</feature>
<dbReference type="Gene3D" id="2.30.30.40">
    <property type="entry name" value="SH3 Domains"/>
    <property type="match status" value="1"/>
</dbReference>
<feature type="compositionally biased region" description="Polar residues" evidence="3">
    <location>
        <begin position="323"/>
        <end position="340"/>
    </location>
</feature>
<evidence type="ECO:0000256" key="1">
    <source>
        <dbReference type="ARBA" id="ARBA00022443"/>
    </source>
</evidence>
<dbReference type="AlphaFoldDB" id="A0A3F2S380"/>
<feature type="domain" description="SH3" evidence="4">
    <location>
        <begin position="87"/>
        <end position="146"/>
    </location>
</feature>
<dbReference type="CDD" id="cd00174">
    <property type="entry name" value="SH3"/>
    <property type="match status" value="1"/>
</dbReference>
<dbReference type="EMBL" id="MBDO02000004">
    <property type="protein sequence ID" value="RLN69458.1"/>
    <property type="molecule type" value="Genomic_DNA"/>
</dbReference>
<dbReference type="InterPro" id="IPR001452">
    <property type="entry name" value="SH3_domain"/>
</dbReference>
<evidence type="ECO:0000313" key="6">
    <source>
        <dbReference type="Proteomes" id="UP000277300"/>
    </source>
</evidence>
<feature type="compositionally biased region" description="Polar residues" evidence="3">
    <location>
        <begin position="17"/>
        <end position="29"/>
    </location>
</feature>
<comment type="caution">
    <text evidence="5">The sequence shown here is derived from an EMBL/GenBank/DDBJ whole genome shotgun (WGS) entry which is preliminary data.</text>
</comment>
<feature type="compositionally biased region" description="Basic residues" evidence="3">
    <location>
        <begin position="222"/>
        <end position="231"/>
    </location>
</feature>
<evidence type="ECO:0000256" key="2">
    <source>
        <dbReference type="PROSITE-ProRule" id="PRU00192"/>
    </source>
</evidence>
<dbReference type="Pfam" id="PF07653">
    <property type="entry name" value="SH3_2"/>
    <property type="match status" value="1"/>
</dbReference>
<evidence type="ECO:0000259" key="4">
    <source>
        <dbReference type="PROSITE" id="PS50002"/>
    </source>
</evidence>
<keyword evidence="1 2" id="KW-0728">SH3 domain</keyword>
<feature type="compositionally biased region" description="Basic and acidic residues" evidence="3">
    <location>
        <begin position="283"/>
        <end position="305"/>
    </location>
</feature>
<feature type="region of interest" description="Disordered" evidence="3">
    <location>
        <begin position="1"/>
        <end position="87"/>
    </location>
</feature>
<feature type="compositionally biased region" description="Basic residues" evidence="3">
    <location>
        <begin position="170"/>
        <end position="183"/>
    </location>
</feature>